<accession>A0A8S1D1T4</accession>
<protein>
    <submittedName>
        <fullName evidence="1">Uncharacterized protein</fullName>
    </submittedName>
</protein>
<organism evidence="1 2">
    <name type="scientific">Cloeon dipterum</name>
    <dbReference type="NCBI Taxonomy" id="197152"/>
    <lineage>
        <taxon>Eukaryota</taxon>
        <taxon>Metazoa</taxon>
        <taxon>Ecdysozoa</taxon>
        <taxon>Arthropoda</taxon>
        <taxon>Hexapoda</taxon>
        <taxon>Insecta</taxon>
        <taxon>Pterygota</taxon>
        <taxon>Palaeoptera</taxon>
        <taxon>Ephemeroptera</taxon>
        <taxon>Pisciforma</taxon>
        <taxon>Baetidae</taxon>
        <taxon>Cloeon</taxon>
    </lineage>
</organism>
<dbReference type="AlphaFoldDB" id="A0A8S1D1T4"/>
<evidence type="ECO:0000313" key="1">
    <source>
        <dbReference type="EMBL" id="CAB3376076.1"/>
    </source>
</evidence>
<keyword evidence="2" id="KW-1185">Reference proteome</keyword>
<reference evidence="1 2" key="1">
    <citation type="submission" date="2020-04" db="EMBL/GenBank/DDBJ databases">
        <authorList>
            <person name="Alioto T."/>
            <person name="Alioto T."/>
            <person name="Gomez Garrido J."/>
        </authorList>
    </citation>
    <scope>NUCLEOTIDE SEQUENCE [LARGE SCALE GENOMIC DNA]</scope>
</reference>
<proteinExistence type="predicted"/>
<evidence type="ECO:0000313" key="2">
    <source>
        <dbReference type="Proteomes" id="UP000494165"/>
    </source>
</evidence>
<dbReference type="Proteomes" id="UP000494165">
    <property type="component" value="Unassembled WGS sequence"/>
</dbReference>
<name>A0A8S1D1T4_9INSE</name>
<comment type="caution">
    <text evidence="1">The sequence shown here is derived from an EMBL/GenBank/DDBJ whole genome shotgun (WGS) entry which is preliminary data.</text>
</comment>
<sequence>MICDEVKSLFQTVEEHIVENIDLFTYCNKNAEDFRLKLECLSEPLQQYIWKKAFEVDILSCGKRRRRAQEGHVSWPS</sequence>
<dbReference type="EMBL" id="CADEPI010000123">
    <property type="protein sequence ID" value="CAB3376076.1"/>
    <property type="molecule type" value="Genomic_DNA"/>
</dbReference>
<gene>
    <name evidence="1" type="ORF">CLODIP_2_CD15697</name>
</gene>